<comment type="caution">
    <text evidence="1">The sequence shown here is derived from an EMBL/GenBank/DDBJ whole genome shotgun (WGS) entry which is preliminary data.</text>
</comment>
<dbReference type="RefSeq" id="XP_035589990.1">
    <property type="nucleotide sequence ID" value="XM_035731698.1"/>
</dbReference>
<name>A0A6A5E1U5_SCHHA</name>
<dbReference type="EMBL" id="AMPZ03000001">
    <property type="protein sequence ID" value="KAH9596727.1"/>
    <property type="molecule type" value="Genomic_DNA"/>
</dbReference>
<gene>
    <name evidence="1" type="ORF">MS3_00002311</name>
</gene>
<reference evidence="1" key="4">
    <citation type="journal article" date="2022" name="PLoS Pathog.">
        <title>Chromosome-level genome of Schistosoma haematobium underpins genome-wide explorations of molecular variation.</title>
        <authorList>
            <person name="Stroehlein A.J."/>
            <person name="Korhonen P.K."/>
            <person name="Lee V.V."/>
            <person name="Ralph S.A."/>
            <person name="Mentink-Kane M."/>
            <person name="You H."/>
            <person name="McManus D.P."/>
            <person name="Tchuente L.T."/>
            <person name="Stothard J.R."/>
            <person name="Kaur P."/>
            <person name="Dudchenko O."/>
            <person name="Aiden E.L."/>
            <person name="Yang B."/>
            <person name="Yang H."/>
            <person name="Emery A.M."/>
            <person name="Webster B.L."/>
            <person name="Brindley P.J."/>
            <person name="Rollinson D."/>
            <person name="Chang B.C.H."/>
            <person name="Gasser R.B."/>
            <person name="Young N.D."/>
        </authorList>
    </citation>
    <scope>NUCLEOTIDE SEQUENCE</scope>
</reference>
<dbReference type="AlphaFoldDB" id="A0A6A5E1U5"/>
<reference evidence="1" key="3">
    <citation type="submission" date="2021-06" db="EMBL/GenBank/DDBJ databases">
        <title>Chromosome-level genome assembly for S. haematobium.</title>
        <authorList>
            <person name="Stroehlein A.J."/>
        </authorList>
    </citation>
    <scope>NUCLEOTIDE SEQUENCE</scope>
</reference>
<dbReference type="GeneID" id="24588949"/>
<reference evidence="1" key="1">
    <citation type="journal article" date="2012" name="Nat. Genet.">
        <title>Whole-genome sequence of Schistosoma haematobium.</title>
        <authorList>
            <person name="Young N.D."/>
            <person name="Jex A.R."/>
            <person name="Li B."/>
            <person name="Liu S."/>
            <person name="Yang L."/>
            <person name="Xiong Z."/>
            <person name="Li Y."/>
            <person name="Cantacessi C."/>
            <person name="Hall R.S."/>
            <person name="Xu X."/>
            <person name="Chen F."/>
            <person name="Wu X."/>
            <person name="Zerlotini A."/>
            <person name="Oliveira G."/>
            <person name="Hofmann A."/>
            <person name="Zhang G."/>
            <person name="Fang X."/>
            <person name="Kang Y."/>
            <person name="Campbell B.E."/>
            <person name="Loukas A."/>
            <person name="Ranganathan S."/>
            <person name="Rollinson D."/>
            <person name="Rinaldi G."/>
            <person name="Brindley P.J."/>
            <person name="Yang H."/>
            <person name="Wang J."/>
            <person name="Wang J."/>
            <person name="Gasser R.B."/>
        </authorList>
    </citation>
    <scope>NUCLEOTIDE SEQUENCE</scope>
</reference>
<dbReference type="GO" id="GO:0005868">
    <property type="term" value="C:cytoplasmic dynein complex"/>
    <property type="evidence" value="ECO:0007669"/>
    <property type="project" value="TreeGrafter"/>
</dbReference>
<protein>
    <submittedName>
        <fullName evidence="1">Uncharacterized protein</fullName>
    </submittedName>
</protein>
<organism evidence="1 2">
    <name type="scientific">Schistosoma haematobium</name>
    <name type="common">Blood fluke</name>
    <dbReference type="NCBI Taxonomy" id="6185"/>
    <lineage>
        <taxon>Eukaryota</taxon>
        <taxon>Metazoa</taxon>
        <taxon>Spiralia</taxon>
        <taxon>Lophotrochozoa</taxon>
        <taxon>Platyhelminthes</taxon>
        <taxon>Trematoda</taxon>
        <taxon>Digenea</taxon>
        <taxon>Strigeidida</taxon>
        <taxon>Schistosomatoidea</taxon>
        <taxon>Schistosomatidae</taxon>
        <taxon>Schistosoma</taxon>
    </lineage>
</organism>
<dbReference type="GO" id="GO:0007017">
    <property type="term" value="P:microtubule-based process"/>
    <property type="evidence" value="ECO:0007669"/>
    <property type="project" value="InterPro"/>
</dbReference>
<evidence type="ECO:0000313" key="1">
    <source>
        <dbReference type="EMBL" id="KAH9596727.1"/>
    </source>
</evidence>
<reference evidence="1" key="2">
    <citation type="journal article" date="2019" name="Gigascience">
        <title>High-quality Schistosoma haematobium genome achieved by single-molecule and long-range sequencing.</title>
        <authorList>
            <person name="Stroehlein A.J."/>
            <person name="Korhonen P.K."/>
            <person name="Chong T.M."/>
            <person name="Lim Y.L."/>
            <person name="Chan K.G."/>
            <person name="Webster B."/>
            <person name="Rollinson D."/>
            <person name="Brindley P.J."/>
            <person name="Gasser R.B."/>
            <person name="Young N.D."/>
        </authorList>
    </citation>
    <scope>NUCLEOTIDE SEQUENCE</scope>
</reference>
<dbReference type="SMART" id="SM01375">
    <property type="entry name" value="Dynein_light"/>
    <property type="match status" value="2"/>
</dbReference>
<dbReference type="Proteomes" id="UP000471633">
    <property type="component" value="Unassembled WGS sequence"/>
</dbReference>
<proteinExistence type="predicted"/>
<sequence length="267" mass="30523">MSSSTKKIEQMQQHAIELSLEAMNLFSSHDDIADYIAKTFKETYSGCWECKVGTTFGRIRGDQILAYRILNDNLGINKSYLLLPSNHLRGHSKKVQKPRSNRLRLEFRFSHRVVNYWNSLPKHVISAPSVDIFKTRFYLDIITNTKDQYKSKDLPSLSLKTELWIGEYWSAVYASLGVTGVSKAIVKTSNLPANMQDDAVRQCLKAMLTCQHDKDIAAYLRNQFNQKYGRTWHCIVGGSFGSWKLVCSLPQKAVADGIRPMDVEYLE</sequence>
<dbReference type="KEGG" id="shx:MS3_00002311"/>
<dbReference type="InterPro" id="IPR037177">
    <property type="entry name" value="DLC_sf"/>
</dbReference>
<evidence type="ECO:0000313" key="2">
    <source>
        <dbReference type="Proteomes" id="UP000471633"/>
    </source>
</evidence>
<dbReference type="Pfam" id="PF01221">
    <property type="entry name" value="Dynein_light"/>
    <property type="match status" value="2"/>
</dbReference>
<dbReference type="GO" id="GO:0045505">
    <property type="term" value="F:dynein intermediate chain binding"/>
    <property type="evidence" value="ECO:0007669"/>
    <property type="project" value="TreeGrafter"/>
</dbReference>
<accession>A0A6A5E1U5</accession>
<dbReference type="PANTHER" id="PTHR11886">
    <property type="entry name" value="DYNEIN LIGHT CHAIN"/>
    <property type="match status" value="1"/>
</dbReference>
<keyword evidence="2" id="KW-1185">Reference proteome</keyword>
<dbReference type="CTD" id="24588949"/>
<dbReference type="InterPro" id="IPR001372">
    <property type="entry name" value="Dynein_light_chain_typ-1/2"/>
</dbReference>
<dbReference type="PANTHER" id="PTHR11886:SF35">
    <property type="entry name" value="DYNEIN LIGHT CHAIN"/>
    <property type="match status" value="1"/>
</dbReference>
<dbReference type="SUPFAM" id="SSF54648">
    <property type="entry name" value="DLC"/>
    <property type="match status" value="2"/>
</dbReference>
<dbReference type="Gene3D" id="3.30.740.10">
    <property type="entry name" value="Protein Inhibitor Of Neuronal Nitric Oxide Synthase"/>
    <property type="match status" value="2"/>
</dbReference>